<feature type="compositionally biased region" description="Basic and acidic residues" evidence="1">
    <location>
        <begin position="7"/>
        <end position="28"/>
    </location>
</feature>
<name>W6S295_9HYPH</name>
<dbReference type="AlphaFoldDB" id="W6S295"/>
<protein>
    <submittedName>
        <fullName evidence="2">Uncharacterized protein</fullName>
    </submittedName>
</protein>
<geneLocation type="plasmid" evidence="2">
    <name>pLPU83b</name>
</geneLocation>
<sequence length="72" mass="8215">MLRRARRIDLEPIREFPYGPDERSREKAGQMSATDYAHNPPKTILAFIGASTDGARFRTEGRGQPVQRTKEI</sequence>
<feature type="region of interest" description="Disordered" evidence="1">
    <location>
        <begin position="1"/>
        <end position="38"/>
    </location>
</feature>
<evidence type="ECO:0000313" key="3">
    <source>
        <dbReference type="Proteomes" id="UP000019443"/>
    </source>
</evidence>
<keyword evidence="3" id="KW-1185">Reference proteome</keyword>
<dbReference type="EMBL" id="CBYB010000054">
    <property type="protein sequence ID" value="CDM60541.1"/>
    <property type="molecule type" value="Genomic_DNA"/>
</dbReference>
<evidence type="ECO:0000256" key="1">
    <source>
        <dbReference type="SAM" id="MobiDB-lite"/>
    </source>
</evidence>
<evidence type="ECO:0000313" key="2">
    <source>
        <dbReference type="EMBL" id="CDM60541.1"/>
    </source>
</evidence>
<dbReference type="Proteomes" id="UP000019443">
    <property type="component" value="Unassembled WGS sequence"/>
</dbReference>
<reference evidence="2" key="1">
    <citation type="submission" date="2013-11" db="EMBL/GenBank/DDBJ databases">
        <title>Draft genome sequence of the broad-host-range Rhizobium sp. LPU83 strain, a member of the low-genetic diversity Oregon-like Rhizobium sp. group.</title>
        <authorList>
            <person name="Wibberg D."/>
            <person name="Puehler A."/>
            <person name="Schlueter A."/>
        </authorList>
    </citation>
    <scope>NUCLEOTIDE SEQUENCE [LARGE SCALE GENOMIC DNA]</scope>
    <source>
        <strain evidence="2">LPU83</strain>
        <plasmid evidence="2">pLPU83b</plasmid>
    </source>
</reference>
<comment type="caution">
    <text evidence="2">The sequence shown here is derived from an EMBL/GenBank/DDBJ whole genome shotgun (WGS) entry which is preliminary data.</text>
</comment>
<organism evidence="2 3">
    <name type="scientific">Rhizobium favelukesii</name>
    <dbReference type="NCBI Taxonomy" id="348824"/>
    <lineage>
        <taxon>Bacteria</taxon>
        <taxon>Pseudomonadati</taxon>
        <taxon>Pseudomonadota</taxon>
        <taxon>Alphaproteobacteria</taxon>
        <taxon>Hyphomicrobiales</taxon>
        <taxon>Rhizobiaceae</taxon>
        <taxon>Rhizobium/Agrobacterium group</taxon>
        <taxon>Rhizobium</taxon>
    </lineage>
</organism>
<gene>
    <name evidence="2" type="ORF">LPU83_pLPU83b_0561</name>
</gene>
<keyword evidence="2" id="KW-0614">Plasmid</keyword>
<proteinExistence type="predicted"/>
<accession>W6S295</accession>